<dbReference type="InterPro" id="IPR041679">
    <property type="entry name" value="DNA2/NAM7-like_C"/>
</dbReference>
<evidence type="ECO:0000313" key="10">
    <source>
        <dbReference type="Proteomes" id="UP001177258"/>
    </source>
</evidence>
<accession>A0AA90PUW7</accession>
<reference evidence="8 10" key="3">
    <citation type="journal article" date="2024" name="Syst. Appl. Microbiol.">
        <title>Helicobacter cappadocius sp. nov., from lizards: The first psychrotrophic Helicobacter species.</title>
        <authorList>
            <person name="Aydin F."/>
            <person name="Tarhane S."/>
            <person name="Karakaya E."/>
            <person name="Abay S."/>
            <person name="Kayman T."/>
            <person name="Guran O."/>
            <person name="Bozkurt E."/>
            <person name="Uzum N."/>
            <person name="Avci A."/>
            <person name="Olgun K."/>
            <person name="Jablonski D."/>
            <person name="Guran C."/>
            <person name="Burcin Saticioglu I."/>
        </authorList>
    </citation>
    <scope>NUCLEOTIDE SEQUENCE [LARGE SCALE GENOMIC DNA]</scope>
    <source>
        <strain evidence="8">Faydin-H75</strain>
        <strain evidence="10">faydin-H76</strain>
    </source>
</reference>
<evidence type="ECO:0000256" key="1">
    <source>
        <dbReference type="ARBA" id="ARBA00007913"/>
    </source>
</evidence>
<comment type="similarity">
    <text evidence="1">Belongs to the DNA2/NAM7 helicase family.</text>
</comment>
<dbReference type="InterPro" id="IPR050534">
    <property type="entry name" value="Coronavir_polyprotein_1ab"/>
</dbReference>
<sequence>MIKKDVAMRDILIKSSQIYYQFLAQNDLGLENIKIVDFSISGNEVYFSLKSKLFNVESLILRIGKSDFFIGNDNVGAKYYDEKLNILCLEVDESICANLKKIKKQEISLLSDLKFLVKSVEDFFSQGSKISLPNQINELKPSISKEATLEQGFAIENIFSHPISYVWGPPGSGKTQVVLFESLLNFIYAGKKICVLAPTNNALEQVLKTLIKKFDKLGLNREKILRLGMPTNSFLTDYIEVCDPNILKKTTPSNLFNFDINTKDRLKESLLVGMTVDGFIRKYRALDIKFEHIFLDECAFTPLIKACALCVDNTPLTFLGDHKQLSPICEMPQKDIAIGDNFYANLWNLSALNLEEFISGDALDKSNPIFSKTQYQEVFFKNICVLKLTKTHRYGDNLAKILDEYIYKNGLRGTDEHTELFYIDSKSSTKDEKHTNISEARSILELSRLLRGTDYAILTPFVRQRKYMIEIGIPRDRVWTIHGSQGQEFDTVVFSPVGLHYHLTDSYNFKALHALNVAVSRIKKRLIIVCDYEFWKMQQGQFLKNILDISKPFDKVIRLSL</sequence>
<evidence type="ECO:0000259" key="6">
    <source>
        <dbReference type="Pfam" id="PF13086"/>
    </source>
</evidence>
<evidence type="ECO:0000256" key="4">
    <source>
        <dbReference type="ARBA" id="ARBA00022806"/>
    </source>
</evidence>
<organism evidence="9 10">
    <name type="scientific">Helicobacter cappadocius</name>
    <dbReference type="NCBI Taxonomy" id="3063998"/>
    <lineage>
        <taxon>Bacteria</taxon>
        <taxon>Pseudomonadati</taxon>
        <taxon>Campylobacterota</taxon>
        <taxon>Epsilonproteobacteria</taxon>
        <taxon>Campylobacterales</taxon>
        <taxon>Helicobacteraceae</taxon>
        <taxon>Helicobacter</taxon>
    </lineage>
</organism>
<keyword evidence="4" id="KW-0347">Helicase</keyword>
<keyword evidence="11" id="KW-1185">Reference proteome</keyword>
<protein>
    <submittedName>
        <fullName evidence="9">AAA domain-containing protein</fullName>
    </submittedName>
</protein>
<reference evidence="9 11" key="1">
    <citation type="submission" date="2023-07" db="EMBL/GenBank/DDBJ databases">
        <title>Unpublished Manusciprt.</title>
        <authorList>
            <person name="Aydin F."/>
            <person name="Tarhane S."/>
            <person name="Saticioglu I.B."/>
            <person name="Karakaya E."/>
            <person name="Abay S."/>
            <person name="Guran O."/>
            <person name="Bozkurt E."/>
            <person name="Uzum N."/>
            <person name="Olgun K."/>
            <person name="Jablonski D."/>
        </authorList>
    </citation>
    <scope>NUCLEOTIDE SEQUENCE</scope>
    <source>
        <strain evidence="11">faydin-H75</strain>
        <strain evidence="9">Faydin-H76</strain>
    </source>
</reference>
<comment type="caution">
    <text evidence="9">The sequence shown here is derived from an EMBL/GenBank/DDBJ whole genome shotgun (WGS) entry which is preliminary data.</text>
</comment>
<keyword evidence="5" id="KW-0067">ATP-binding</keyword>
<dbReference type="Pfam" id="PF13086">
    <property type="entry name" value="AAA_11"/>
    <property type="match status" value="1"/>
</dbReference>
<dbReference type="EMBL" id="JAUYZK010000005">
    <property type="protein sequence ID" value="MDP2538960.1"/>
    <property type="molecule type" value="Genomic_DNA"/>
</dbReference>
<dbReference type="InterPro" id="IPR027417">
    <property type="entry name" value="P-loop_NTPase"/>
</dbReference>
<dbReference type="EMBL" id="JAUPEV010000004">
    <property type="protein sequence ID" value="MDO7253051.1"/>
    <property type="molecule type" value="Genomic_DNA"/>
</dbReference>
<evidence type="ECO:0000313" key="9">
    <source>
        <dbReference type="EMBL" id="MDP2538960.1"/>
    </source>
</evidence>
<evidence type="ECO:0000256" key="2">
    <source>
        <dbReference type="ARBA" id="ARBA00022741"/>
    </source>
</evidence>
<dbReference type="Gene3D" id="3.40.50.300">
    <property type="entry name" value="P-loop containing nucleotide triphosphate hydrolases"/>
    <property type="match status" value="2"/>
</dbReference>
<dbReference type="GO" id="GO:0043139">
    <property type="term" value="F:5'-3' DNA helicase activity"/>
    <property type="evidence" value="ECO:0007669"/>
    <property type="project" value="TreeGrafter"/>
</dbReference>
<keyword evidence="3" id="KW-0378">Hydrolase</keyword>
<dbReference type="RefSeq" id="WP_305516891.1">
    <property type="nucleotide sequence ID" value="NZ_JAUPEV010000004.1"/>
</dbReference>
<feature type="domain" description="DNA2/NAM7 helicase helicase" evidence="6">
    <location>
        <begin position="151"/>
        <end position="250"/>
    </location>
</feature>
<reference evidence="8" key="2">
    <citation type="submission" date="2023-07" db="EMBL/GenBank/DDBJ databases">
        <authorList>
            <person name="Aydin F."/>
            <person name="Tarhane S."/>
            <person name="Saticioglu I.B."/>
            <person name="Karakaya E."/>
            <person name="Abay S."/>
            <person name="Guran O."/>
            <person name="Bozkurt E."/>
            <person name="Uzum N."/>
            <person name="Olgun K."/>
            <person name="Jablonski D."/>
        </authorList>
    </citation>
    <scope>NUCLEOTIDE SEQUENCE</scope>
    <source>
        <strain evidence="8">Faydin-H75</strain>
    </source>
</reference>
<dbReference type="SUPFAM" id="SSF52540">
    <property type="entry name" value="P-loop containing nucleoside triphosphate hydrolases"/>
    <property type="match status" value="1"/>
</dbReference>
<dbReference type="Pfam" id="PF13087">
    <property type="entry name" value="AAA_12"/>
    <property type="match status" value="1"/>
</dbReference>
<dbReference type="PANTHER" id="PTHR43788">
    <property type="entry name" value="DNA2/NAM7 HELICASE FAMILY MEMBER"/>
    <property type="match status" value="1"/>
</dbReference>
<dbReference type="InterPro" id="IPR041677">
    <property type="entry name" value="DNA2/NAM7_AAA_11"/>
</dbReference>
<evidence type="ECO:0000313" key="8">
    <source>
        <dbReference type="EMBL" id="MDO7253051.1"/>
    </source>
</evidence>
<evidence type="ECO:0000313" key="11">
    <source>
        <dbReference type="Proteomes" id="UP001240777"/>
    </source>
</evidence>
<dbReference type="Proteomes" id="UP001177258">
    <property type="component" value="Unassembled WGS sequence"/>
</dbReference>
<evidence type="ECO:0000256" key="3">
    <source>
        <dbReference type="ARBA" id="ARBA00022801"/>
    </source>
</evidence>
<dbReference type="GO" id="GO:0005524">
    <property type="term" value="F:ATP binding"/>
    <property type="evidence" value="ECO:0007669"/>
    <property type="project" value="UniProtKB-KW"/>
</dbReference>
<feature type="domain" description="DNA2/NAM7 helicase-like C-terminal" evidence="7">
    <location>
        <begin position="425"/>
        <end position="532"/>
    </location>
</feature>
<proteinExistence type="inferred from homology"/>
<keyword evidence="2" id="KW-0547">Nucleotide-binding</keyword>
<evidence type="ECO:0000259" key="7">
    <source>
        <dbReference type="Pfam" id="PF13087"/>
    </source>
</evidence>
<dbReference type="Proteomes" id="UP001240777">
    <property type="component" value="Unassembled WGS sequence"/>
</dbReference>
<dbReference type="GO" id="GO:0016787">
    <property type="term" value="F:hydrolase activity"/>
    <property type="evidence" value="ECO:0007669"/>
    <property type="project" value="UniProtKB-KW"/>
</dbReference>
<gene>
    <name evidence="8" type="ORF">Q5I04_03890</name>
    <name evidence="9" type="ORF">Q5I06_04115</name>
</gene>
<name>A0AA90PUW7_9HELI</name>
<dbReference type="PANTHER" id="PTHR43788:SF8">
    <property type="entry name" value="DNA-BINDING PROTEIN SMUBP-2"/>
    <property type="match status" value="1"/>
</dbReference>
<evidence type="ECO:0000256" key="5">
    <source>
        <dbReference type="ARBA" id="ARBA00022840"/>
    </source>
</evidence>
<dbReference type="AlphaFoldDB" id="A0AA90PUW7"/>